<feature type="transmembrane region" description="Helical" evidence="1">
    <location>
        <begin position="118"/>
        <end position="141"/>
    </location>
</feature>
<feature type="transmembrane region" description="Helical" evidence="1">
    <location>
        <begin position="26"/>
        <end position="49"/>
    </location>
</feature>
<gene>
    <name evidence="2" type="ORF">A3A27_01965</name>
</gene>
<accession>A0A1G2RGP8</accession>
<keyword evidence="1" id="KW-0472">Membrane</keyword>
<keyword evidence="1" id="KW-1133">Transmembrane helix</keyword>
<protein>
    <submittedName>
        <fullName evidence="2">Uncharacterized protein</fullName>
    </submittedName>
</protein>
<reference evidence="2 3" key="1">
    <citation type="journal article" date="2016" name="Nat. Commun.">
        <title>Thousands of microbial genomes shed light on interconnected biogeochemical processes in an aquifer system.</title>
        <authorList>
            <person name="Anantharaman K."/>
            <person name="Brown C.T."/>
            <person name="Hug L.A."/>
            <person name="Sharon I."/>
            <person name="Castelle C.J."/>
            <person name="Probst A.J."/>
            <person name="Thomas B.C."/>
            <person name="Singh A."/>
            <person name="Wilkins M.J."/>
            <person name="Karaoz U."/>
            <person name="Brodie E.L."/>
            <person name="Williams K.H."/>
            <person name="Hubbard S.S."/>
            <person name="Banfield J.F."/>
        </authorList>
    </citation>
    <scope>NUCLEOTIDE SEQUENCE [LARGE SCALE GENOMIC DNA]</scope>
</reference>
<evidence type="ECO:0000256" key="1">
    <source>
        <dbReference type="SAM" id="Phobius"/>
    </source>
</evidence>
<name>A0A1G2RGP8_9BACT</name>
<evidence type="ECO:0000313" key="2">
    <source>
        <dbReference type="EMBL" id="OHA72010.1"/>
    </source>
</evidence>
<feature type="transmembrane region" description="Helical" evidence="1">
    <location>
        <begin position="87"/>
        <end position="106"/>
    </location>
</feature>
<proteinExistence type="predicted"/>
<evidence type="ECO:0000313" key="3">
    <source>
        <dbReference type="Proteomes" id="UP000177287"/>
    </source>
</evidence>
<organism evidence="2 3">
    <name type="scientific">Candidatus Wildermuthbacteria bacterium RIFCSPLOWO2_01_FULL_47_18</name>
    <dbReference type="NCBI Taxonomy" id="1802460"/>
    <lineage>
        <taxon>Bacteria</taxon>
        <taxon>Candidatus Wildermuthiibacteriota</taxon>
    </lineage>
</organism>
<comment type="caution">
    <text evidence="2">The sequence shown here is derived from an EMBL/GenBank/DDBJ whole genome shotgun (WGS) entry which is preliminary data.</text>
</comment>
<dbReference type="AlphaFoldDB" id="A0A1G2RGP8"/>
<dbReference type="Proteomes" id="UP000177287">
    <property type="component" value="Unassembled WGS sequence"/>
</dbReference>
<dbReference type="EMBL" id="MHUF01000026">
    <property type="protein sequence ID" value="OHA72010.1"/>
    <property type="molecule type" value="Genomic_DNA"/>
</dbReference>
<feature type="transmembrane region" description="Helical" evidence="1">
    <location>
        <begin position="61"/>
        <end position="81"/>
    </location>
</feature>
<keyword evidence="1" id="KW-0812">Transmembrane</keyword>
<sequence>MRWFVLAGGIILGILGFLRGELWEAGISFCTGLAGGFALDLLGVEILKLWYYPRQPFPSKLYFLITLPSWGVFGAAVNLTWNSMGSMSLFVSSTTIIIGLLLFHEVPNLKTKSWVYRTPSWVVILGWIPLITFFRMLYVFLT</sequence>